<feature type="transmembrane region" description="Helical" evidence="1">
    <location>
        <begin position="83"/>
        <end position="107"/>
    </location>
</feature>
<dbReference type="InterPro" id="IPR056120">
    <property type="entry name" value="DUF7703"/>
</dbReference>
<reference evidence="3 4" key="1">
    <citation type="journal article" date="2016" name="PLoS Pathog.">
        <title>Biosynthesis of antibiotic leucinostatins in bio-control fungus Purpureocillium lilacinum and their inhibition on phytophthora revealed by genome mining.</title>
        <authorList>
            <person name="Wang G."/>
            <person name="Liu Z."/>
            <person name="Lin R."/>
            <person name="Li E."/>
            <person name="Mao Z."/>
            <person name="Ling J."/>
            <person name="Yang Y."/>
            <person name="Yin W.B."/>
            <person name="Xie B."/>
        </authorList>
    </citation>
    <scope>NUCLEOTIDE SEQUENCE [LARGE SCALE GENOMIC DNA]</scope>
    <source>
        <strain evidence="3">170</strain>
    </source>
</reference>
<evidence type="ECO:0000313" key="4">
    <source>
        <dbReference type="Proteomes" id="UP000078397"/>
    </source>
</evidence>
<dbReference type="PANTHER" id="PTHR37013:SF4">
    <property type="entry name" value="INTEGRAL MEMBRANE PROTEIN"/>
    <property type="match status" value="1"/>
</dbReference>
<dbReference type="RefSeq" id="XP_022284419.1">
    <property type="nucleotide sequence ID" value="XM_022428619.1"/>
</dbReference>
<dbReference type="EMBL" id="LSBJ02000004">
    <property type="protein sequence ID" value="OAQ67130.2"/>
    <property type="molecule type" value="Genomic_DNA"/>
</dbReference>
<keyword evidence="1" id="KW-0812">Transmembrane</keyword>
<dbReference type="Pfam" id="PF24802">
    <property type="entry name" value="DUF7703"/>
    <property type="match status" value="1"/>
</dbReference>
<sequence length="369" mass="41247">MIEDTDNSTDDTTIPVPIAMVESAFMAIAFYNVIELHFLLFTTFKRWRSLYFWSVFAAMWGVALNGLGVVFKTFKVIDDSPPQLLTIVTVLLVGWYLMVTGQSVALYSRLHLVVHNTKIVRGVLLMIIFLAITCHIPLTVVIYVMNTINPPTALKVYKVYEPLQLTLFSVQEATISILYMVFAVKILRPSQAMRGSKTRKTLWQLICINVLVIVLDITLIALQFAGYDEVQHFYKPAVYSIKLKLEFAVLNQLLEVTQGSKPDWIDYRFPTGTGTTNVGSLSKHGSRGDGEPNLGDVEAGRHVALAYLHKDDNQKRPRVLTREGWSKTQTQQVGVNESLGSARGDVAPVNSRVRASPSPSQVHLVEAGY</sequence>
<accession>A0A179FPG9</accession>
<feature type="transmembrane region" description="Helical" evidence="1">
    <location>
        <begin position="24"/>
        <end position="43"/>
    </location>
</feature>
<proteinExistence type="predicted"/>
<feature type="transmembrane region" description="Helical" evidence="1">
    <location>
        <begin position="165"/>
        <end position="184"/>
    </location>
</feature>
<dbReference type="PANTHER" id="PTHR37013">
    <property type="entry name" value="INTEGRAL MEMBRANE PROTEIN (AFU_ORTHOLOGUE AFUA_1G05950)-RELATED"/>
    <property type="match status" value="1"/>
</dbReference>
<dbReference type="OrthoDB" id="405906at2759"/>
<feature type="transmembrane region" description="Helical" evidence="1">
    <location>
        <begin position="119"/>
        <end position="145"/>
    </location>
</feature>
<comment type="caution">
    <text evidence="3">The sequence shown here is derived from an EMBL/GenBank/DDBJ whole genome shotgun (WGS) entry which is preliminary data.</text>
</comment>
<feature type="domain" description="DUF7703" evidence="2">
    <location>
        <begin position="19"/>
        <end position="261"/>
    </location>
</feature>
<dbReference type="GeneID" id="28851253"/>
<keyword evidence="4" id="KW-1185">Reference proteome</keyword>
<evidence type="ECO:0000313" key="3">
    <source>
        <dbReference type="EMBL" id="OAQ67130.2"/>
    </source>
</evidence>
<keyword evidence="1" id="KW-0472">Membrane</keyword>
<evidence type="ECO:0000259" key="2">
    <source>
        <dbReference type="Pfam" id="PF24802"/>
    </source>
</evidence>
<feature type="transmembrane region" description="Helical" evidence="1">
    <location>
        <begin position="205"/>
        <end position="226"/>
    </location>
</feature>
<name>A0A179FPG9_METCM</name>
<dbReference type="KEGG" id="pchm:VFPPC_08577"/>
<feature type="transmembrane region" description="Helical" evidence="1">
    <location>
        <begin position="50"/>
        <end position="71"/>
    </location>
</feature>
<evidence type="ECO:0000256" key="1">
    <source>
        <dbReference type="SAM" id="Phobius"/>
    </source>
</evidence>
<protein>
    <recommendedName>
        <fullName evidence="2">DUF7703 domain-containing protein</fullName>
    </recommendedName>
</protein>
<dbReference type="AlphaFoldDB" id="A0A179FPG9"/>
<keyword evidence="1" id="KW-1133">Transmembrane helix</keyword>
<gene>
    <name evidence="3" type="ORF">VFPPC_08577</name>
</gene>
<dbReference type="Proteomes" id="UP000078397">
    <property type="component" value="Unassembled WGS sequence"/>
</dbReference>
<organism evidence="3 4">
    <name type="scientific">Pochonia chlamydosporia 170</name>
    <dbReference type="NCBI Taxonomy" id="1380566"/>
    <lineage>
        <taxon>Eukaryota</taxon>
        <taxon>Fungi</taxon>
        <taxon>Dikarya</taxon>
        <taxon>Ascomycota</taxon>
        <taxon>Pezizomycotina</taxon>
        <taxon>Sordariomycetes</taxon>
        <taxon>Hypocreomycetidae</taxon>
        <taxon>Hypocreales</taxon>
        <taxon>Clavicipitaceae</taxon>
        <taxon>Pochonia</taxon>
    </lineage>
</organism>